<proteinExistence type="predicted"/>
<feature type="region of interest" description="Disordered" evidence="1">
    <location>
        <begin position="1"/>
        <end position="30"/>
    </location>
</feature>
<sequence length="264" mass="28295">MAAVMTQTQCAASDGARSPGSLLKLGSPPGDVDSIGSPALQNGAAGVFDIAPETALLLLCNNIEKLVAHFAKVPASSHPNSNGSTPMESQTPTEEEPPIRSVGLHCGDAEDAGGDRSKEDTFQLRVLSRKFLSKKIPPIALKDYLQRLHQYCPMSTAVLLAASVYITRMALVEKVVRPTPKNIHRLVLAGVLVATKALEDLSFSHNRVSKVGGVSEQELSKLEISFCFLADFDLRVDAQMLMDEATMHCTGNLQLSEPLEDKSG</sequence>
<dbReference type="GO" id="GO:0016538">
    <property type="term" value="F:cyclin-dependent protein serine/threonine kinase regulator activity"/>
    <property type="evidence" value="ECO:0007669"/>
    <property type="project" value="TreeGrafter"/>
</dbReference>
<dbReference type="GeneID" id="81431559"/>
<feature type="region of interest" description="Disordered" evidence="1">
    <location>
        <begin position="74"/>
        <end position="99"/>
    </location>
</feature>
<evidence type="ECO:0000313" key="3">
    <source>
        <dbReference type="Proteomes" id="UP001149163"/>
    </source>
</evidence>
<dbReference type="AlphaFoldDB" id="A0A9W9HKF9"/>
<name>A0A9W9HKF9_9EURO</name>
<dbReference type="OrthoDB" id="5304883at2759"/>
<dbReference type="GO" id="GO:0000307">
    <property type="term" value="C:cyclin-dependent protein kinase holoenzyme complex"/>
    <property type="evidence" value="ECO:0007669"/>
    <property type="project" value="TreeGrafter"/>
</dbReference>
<organism evidence="2 3">
    <name type="scientific">Penicillium canariense</name>
    <dbReference type="NCBI Taxonomy" id="189055"/>
    <lineage>
        <taxon>Eukaryota</taxon>
        <taxon>Fungi</taxon>
        <taxon>Dikarya</taxon>
        <taxon>Ascomycota</taxon>
        <taxon>Pezizomycotina</taxon>
        <taxon>Eurotiomycetes</taxon>
        <taxon>Eurotiomycetidae</taxon>
        <taxon>Eurotiales</taxon>
        <taxon>Aspergillaceae</taxon>
        <taxon>Penicillium</taxon>
    </lineage>
</organism>
<reference evidence="2" key="1">
    <citation type="submission" date="2022-11" db="EMBL/GenBank/DDBJ databases">
        <authorList>
            <person name="Petersen C."/>
        </authorList>
    </citation>
    <scope>NUCLEOTIDE SEQUENCE</scope>
    <source>
        <strain evidence="2">IBT 26290</strain>
    </source>
</reference>
<dbReference type="EMBL" id="JAPQKN010000008">
    <property type="protein sequence ID" value="KAJ5151007.1"/>
    <property type="molecule type" value="Genomic_DNA"/>
</dbReference>
<comment type="caution">
    <text evidence="2">The sequence shown here is derived from an EMBL/GenBank/DDBJ whole genome shotgun (WGS) entry which is preliminary data.</text>
</comment>
<dbReference type="Proteomes" id="UP001149163">
    <property type="component" value="Unassembled WGS sequence"/>
</dbReference>
<dbReference type="GO" id="GO:0019901">
    <property type="term" value="F:protein kinase binding"/>
    <property type="evidence" value="ECO:0007669"/>
    <property type="project" value="InterPro"/>
</dbReference>
<dbReference type="GO" id="GO:0005634">
    <property type="term" value="C:nucleus"/>
    <property type="evidence" value="ECO:0007669"/>
    <property type="project" value="TreeGrafter"/>
</dbReference>
<gene>
    <name evidence="2" type="ORF">N7482_010259</name>
</gene>
<dbReference type="RefSeq" id="XP_056538340.1">
    <property type="nucleotide sequence ID" value="XM_056692383.1"/>
</dbReference>
<dbReference type="SUPFAM" id="SSF47954">
    <property type="entry name" value="Cyclin-like"/>
    <property type="match status" value="1"/>
</dbReference>
<evidence type="ECO:0008006" key="4">
    <source>
        <dbReference type="Google" id="ProtNLM"/>
    </source>
</evidence>
<keyword evidence="3" id="KW-1185">Reference proteome</keyword>
<dbReference type="CDD" id="cd20558">
    <property type="entry name" value="CYCLIN_ScPCL7-like"/>
    <property type="match status" value="1"/>
</dbReference>
<accession>A0A9W9HKF9</accession>
<reference evidence="2" key="2">
    <citation type="journal article" date="2023" name="IMA Fungus">
        <title>Comparative genomic study of the Penicillium genus elucidates a diverse pangenome and 15 lateral gene transfer events.</title>
        <authorList>
            <person name="Petersen C."/>
            <person name="Sorensen T."/>
            <person name="Nielsen M.R."/>
            <person name="Sondergaard T.E."/>
            <person name="Sorensen J.L."/>
            <person name="Fitzpatrick D.A."/>
            <person name="Frisvad J.C."/>
            <person name="Nielsen K.L."/>
        </authorList>
    </citation>
    <scope>NUCLEOTIDE SEQUENCE</scope>
    <source>
        <strain evidence="2">IBT 26290</strain>
    </source>
</reference>
<evidence type="ECO:0000256" key="1">
    <source>
        <dbReference type="SAM" id="MobiDB-lite"/>
    </source>
</evidence>
<protein>
    <recommendedName>
        <fullName evidence="4">Cyclin-domain-containing protein</fullName>
    </recommendedName>
</protein>
<feature type="compositionally biased region" description="Polar residues" evidence="1">
    <location>
        <begin position="1"/>
        <end position="11"/>
    </location>
</feature>
<dbReference type="Gene3D" id="1.10.472.10">
    <property type="entry name" value="Cyclin-like"/>
    <property type="match status" value="1"/>
</dbReference>
<dbReference type="InterPro" id="IPR013922">
    <property type="entry name" value="Cyclin_PHO80-like"/>
</dbReference>
<feature type="compositionally biased region" description="Polar residues" evidence="1">
    <location>
        <begin position="77"/>
        <end position="92"/>
    </location>
</feature>
<evidence type="ECO:0000313" key="2">
    <source>
        <dbReference type="EMBL" id="KAJ5151007.1"/>
    </source>
</evidence>
<dbReference type="Pfam" id="PF08613">
    <property type="entry name" value="Cyclin"/>
    <property type="match status" value="1"/>
</dbReference>
<dbReference type="PANTHER" id="PTHR15615">
    <property type="match status" value="1"/>
</dbReference>
<dbReference type="PANTHER" id="PTHR15615:SF32">
    <property type="entry name" value="PROTEIN KINASE COMPLEX COMPONENT, PUTATIVE (AFU_ORTHOLOGUE AFUA_2G07660)-RELATED"/>
    <property type="match status" value="1"/>
</dbReference>
<dbReference type="InterPro" id="IPR036915">
    <property type="entry name" value="Cyclin-like_sf"/>
</dbReference>